<dbReference type="PANTHER" id="PTHR30121">
    <property type="entry name" value="UNCHARACTERIZED PROTEIN YJGR-RELATED"/>
    <property type="match status" value="1"/>
</dbReference>
<dbReference type="AlphaFoldDB" id="A0A0F9PF12"/>
<dbReference type="SUPFAM" id="SSF52540">
    <property type="entry name" value="P-loop containing nucleoside triphosphate hydrolases"/>
    <property type="match status" value="1"/>
</dbReference>
<evidence type="ECO:0000256" key="1">
    <source>
        <dbReference type="SAM" id="MobiDB-lite"/>
    </source>
</evidence>
<accession>A0A0F9PF12</accession>
<sequence length="778" mass="91900">MLKMLDKNKLTALLDQDKFKWVNQELLPIFGLLNVGKLIKDDFHKFLEYKLFTLPLSKENLIQILYSRNRDKHLTIIESELREFEESFKEYIEIKQDTFTYHARYSKKDHPPSNRWSLNPTYSTTYYTLNTHLDRLSSSILGNKNFDIDDIYNSMILKIRVVEDLIFILIIIDITETNLRKKPYLFEYHTEKKLKILLEIAKIDEEIIEYYLGYSAPERFSLDADKLFKFLPSNYKFLAYVYSHYFNTNSCYRWTSIFMNQSVSNGLCEKLNKLSIIEILSNSFKEIKNIIRVDDKRLPLYNYRHHGFKFIAKYRNALKNQFSPMYDFDIRTDEQEGLNFLIEKRIISIQDGKIVLLSEERMNDLHDSLERDENERISRNKREILTRWLEKRVRIESFKTGKTRKKPTGPKPPPSIEHPVSVLPPELPELHELEFYMGKTEGNKDIFWKPGELNNGFFLIAGTSGSGKTYTIKHIIEKISEQNFPILLIDFHGDMVGDLNIGINEYDVTLQSKYYFNPLKLSSKIKGEFPALVRDSFIEALGFYFPNIGISQKNLLKDLIQTVYDNNGITSDKNTWDTDFEFNEVFEIIENNKKEYNTIFKYIRPIKDYNLFSGKKSVLIPDLFEGSHHFKLLKGIPDDCKKLYSFLLLKKIISFLKYKGSIPIKPESDLEKFRIFIFIDEAQFLLASRAKKIVEEITSEMRKFGISIILASQSIENFNHKILKNMSTKFLMFPGDDIETRRYKQTFGIKENLVKTLLRKEGYFIFDNQNPVKRLELR</sequence>
<gene>
    <name evidence="3" type="ORF">LCGC14_0908590</name>
</gene>
<evidence type="ECO:0000259" key="2">
    <source>
        <dbReference type="SMART" id="SM00382"/>
    </source>
</evidence>
<dbReference type="InterPro" id="IPR027417">
    <property type="entry name" value="P-loop_NTPase"/>
</dbReference>
<feature type="domain" description="AAA+ ATPase" evidence="2">
    <location>
        <begin position="454"/>
        <end position="737"/>
    </location>
</feature>
<evidence type="ECO:0000313" key="3">
    <source>
        <dbReference type="EMBL" id="KKN23072.1"/>
    </source>
</evidence>
<dbReference type="PANTHER" id="PTHR30121:SF6">
    <property type="entry name" value="SLR6007 PROTEIN"/>
    <property type="match status" value="1"/>
</dbReference>
<dbReference type="SMART" id="SM00382">
    <property type="entry name" value="AAA"/>
    <property type="match status" value="1"/>
</dbReference>
<dbReference type="EMBL" id="LAZR01003007">
    <property type="protein sequence ID" value="KKN23072.1"/>
    <property type="molecule type" value="Genomic_DNA"/>
</dbReference>
<dbReference type="Pfam" id="PF01935">
    <property type="entry name" value="DUF87"/>
    <property type="match status" value="1"/>
</dbReference>
<dbReference type="InterPro" id="IPR002789">
    <property type="entry name" value="HerA_central"/>
</dbReference>
<dbReference type="Gene3D" id="3.40.50.300">
    <property type="entry name" value="P-loop containing nucleotide triphosphate hydrolases"/>
    <property type="match status" value="2"/>
</dbReference>
<comment type="caution">
    <text evidence="3">The sequence shown here is derived from an EMBL/GenBank/DDBJ whole genome shotgun (WGS) entry which is preliminary data.</text>
</comment>
<proteinExistence type="predicted"/>
<reference evidence="3" key="1">
    <citation type="journal article" date="2015" name="Nature">
        <title>Complex archaea that bridge the gap between prokaryotes and eukaryotes.</title>
        <authorList>
            <person name="Spang A."/>
            <person name="Saw J.H."/>
            <person name="Jorgensen S.L."/>
            <person name="Zaremba-Niedzwiedzka K."/>
            <person name="Martijn J."/>
            <person name="Lind A.E."/>
            <person name="van Eijk R."/>
            <person name="Schleper C."/>
            <person name="Guy L."/>
            <person name="Ettema T.J."/>
        </authorList>
    </citation>
    <scope>NUCLEOTIDE SEQUENCE</scope>
</reference>
<feature type="region of interest" description="Disordered" evidence="1">
    <location>
        <begin position="399"/>
        <end position="421"/>
    </location>
</feature>
<name>A0A0F9PF12_9ZZZZ</name>
<organism evidence="3">
    <name type="scientific">marine sediment metagenome</name>
    <dbReference type="NCBI Taxonomy" id="412755"/>
    <lineage>
        <taxon>unclassified sequences</taxon>
        <taxon>metagenomes</taxon>
        <taxon>ecological metagenomes</taxon>
    </lineage>
</organism>
<protein>
    <recommendedName>
        <fullName evidence="2">AAA+ ATPase domain-containing protein</fullName>
    </recommendedName>
</protein>
<dbReference type="InterPro" id="IPR051162">
    <property type="entry name" value="T4SS_component"/>
</dbReference>
<dbReference type="InterPro" id="IPR003593">
    <property type="entry name" value="AAA+_ATPase"/>
</dbReference>